<dbReference type="GO" id="GO:0006310">
    <property type="term" value="P:DNA recombination"/>
    <property type="evidence" value="ECO:0007669"/>
    <property type="project" value="UniProtKB-KW"/>
</dbReference>
<dbReference type="GO" id="GO:0003677">
    <property type="term" value="F:DNA binding"/>
    <property type="evidence" value="ECO:0007669"/>
    <property type="project" value="InterPro"/>
</dbReference>
<reference evidence="5" key="1">
    <citation type="submission" date="2015-11" db="EMBL/GenBank/DDBJ databases">
        <authorList>
            <person name="Varghese N."/>
        </authorList>
    </citation>
    <scope>NUCLEOTIDE SEQUENCE [LARGE SCALE GENOMIC DNA]</scope>
    <source>
        <strain evidence="5">DSM 45899</strain>
    </source>
</reference>
<name>A0A0S4QUD7_9ACTN</name>
<evidence type="ECO:0000259" key="3">
    <source>
        <dbReference type="PROSITE" id="PS51898"/>
    </source>
</evidence>
<dbReference type="SUPFAM" id="SSF56349">
    <property type="entry name" value="DNA breaking-rejoining enzymes"/>
    <property type="match status" value="1"/>
</dbReference>
<feature type="region of interest" description="Disordered" evidence="2">
    <location>
        <begin position="88"/>
        <end position="116"/>
    </location>
</feature>
<gene>
    <name evidence="4" type="ORF">Ga0074812_12522</name>
</gene>
<evidence type="ECO:0000256" key="2">
    <source>
        <dbReference type="SAM" id="MobiDB-lite"/>
    </source>
</evidence>
<accession>A0A0S4QUD7</accession>
<sequence>MVEGVSGGGAGFRAVVAADQEAASIAANRFRDDGRNGEPDHPQTVPGRQLYRGHDSASNAVVRSFYAFWIERGEGPLVNPVLLARGRGRRPHTHHNPLESFRPEGRLRYNPPAPKRRPRAMLDERWEQLFTAMRSDRDRAILALAVSTGARAGALLGMRGIDLD</sequence>
<dbReference type="GO" id="GO:0015074">
    <property type="term" value="P:DNA integration"/>
    <property type="evidence" value="ECO:0007669"/>
    <property type="project" value="InterPro"/>
</dbReference>
<dbReference type="Proteomes" id="UP000198802">
    <property type="component" value="Unassembled WGS sequence"/>
</dbReference>
<dbReference type="InterPro" id="IPR013762">
    <property type="entry name" value="Integrase-like_cat_sf"/>
</dbReference>
<dbReference type="PROSITE" id="PS51898">
    <property type="entry name" value="TYR_RECOMBINASE"/>
    <property type="match status" value="1"/>
</dbReference>
<evidence type="ECO:0000256" key="1">
    <source>
        <dbReference type="ARBA" id="ARBA00023172"/>
    </source>
</evidence>
<dbReference type="InterPro" id="IPR002104">
    <property type="entry name" value="Integrase_catalytic"/>
</dbReference>
<organism evidence="4 5">
    <name type="scientific">Parafrankia irregularis</name>
    <dbReference type="NCBI Taxonomy" id="795642"/>
    <lineage>
        <taxon>Bacteria</taxon>
        <taxon>Bacillati</taxon>
        <taxon>Actinomycetota</taxon>
        <taxon>Actinomycetes</taxon>
        <taxon>Frankiales</taxon>
        <taxon>Frankiaceae</taxon>
        <taxon>Parafrankia</taxon>
    </lineage>
</organism>
<keyword evidence="5" id="KW-1185">Reference proteome</keyword>
<keyword evidence="1" id="KW-0233">DNA recombination</keyword>
<dbReference type="Gene3D" id="1.10.443.10">
    <property type="entry name" value="Intergrase catalytic core"/>
    <property type="match status" value="1"/>
</dbReference>
<protein>
    <recommendedName>
        <fullName evidence="3">Tyr recombinase domain-containing protein</fullName>
    </recommendedName>
</protein>
<dbReference type="AlphaFoldDB" id="A0A0S4QUD7"/>
<dbReference type="InterPro" id="IPR011010">
    <property type="entry name" value="DNA_brk_join_enz"/>
</dbReference>
<feature type="region of interest" description="Disordered" evidence="2">
    <location>
        <begin position="29"/>
        <end position="52"/>
    </location>
</feature>
<dbReference type="EMBL" id="FAOZ01000025">
    <property type="protein sequence ID" value="CUU59133.1"/>
    <property type="molecule type" value="Genomic_DNA"/>
</dbReference>
<proteinExistence type="predicted"/>
<feature type="domain" description="Tyr recombinase" evidence="3">
    <location>
        <begin position="116"/>
        <end position="164"/>
    </location>
</feature>
<evidence type="ECO:0000313" key="5">
    <source>
        <dbReference type="Proteomes" id="UP000198802"/>
    </source>
</evidence>
<evidence type="ECO:0000313" key="4">
    <source>
        <dbReference type="EMBL" id="CUU59133.1"/>
    </source>
</evidence>
<feature type="compositionally biased region" description="Basic and acidic residues" evidence="2">
    <location>
        <begin position="29"/>
        <end position="41"/>
    </location>
</feature>
<dbReference type="RefSeq" id="WP_226931203.1">
    <property type="nucleotide sequence ID" value="NZ_FAOZ01000025.1"/>
</dbReference>